<evidence type="ECO:0000313" key="1">
    <source>
        <dbReference type="EMBL" id="KAJ8640115.1"/>
    </source>
</evidence>
<keyword evidence="2" id="KW-1185">Reference proteome</keyword>
<accession>A0ACC2M3A5</accession>
<dbReference type="Proteomes" id="UP001234297">
    <property type="component" value="Chromosome 5"/>
</dbReference>
<sequence length="78" mass="8857">MRVPVEFPFAVYFFKESESEGKGEKKRRGNRTKREKKSQVEEEEKPTSSRRTPSSWKGETGSNCAAQGPTTLSDSSFH</sequence>
<gene>
    <name evidence="1" type="ORF">MRB53_016809</name>
</gene>
<reference evidence="1 2" key="1">
    <citation type="journal article" date="2022" name="Hortic Res">
        <title>A haplotype resolved chromosomal level avocado genome allows analysis of novel avocado genes.</title>
        <authorList>
            <person name="Nath O."/>
            <person name="Fletcher S.J."/>
            <person name="Hayward A."/>
            <person name="Shaw L.M."/>
            <person name="Masouleh A.K."/>
            <person name="Furtado A."/>
            <person name="Henry R.J."/>
            <person name="Mitter N."/>
        </authorList>
    </citation>
    <scope>NUCLEOTIDE SEQUENCE [LARGE SCALE GENOMIC DNA]</scope>
    <source>
        <strain evidence="2">cv. Hass</strain>
    </source>
</reference>
<name>A0ACC2M3A5_PERAE</name>
<dbReference type="EMBL" id="CM056813">
    <property type="protein sequence ID" value="KAJ8640115.1"/>
    <property type="molecule type" value="Genomic_DNA"/>
</dbReference>
<protein>
    <submittedName>
        <fullName evidence="1">Uncharacterized protein</fullName>
    </submittedName>
</protein>
<organism evidence="1 2">
    <name type="scientific">Persea americana</name>
    <name type="common">Avocado</name>
    <dbReference type="NCBI Taxonomy" id="3435"/>
    <lineage>
        <taxon>Eukaryota</taxon>
        <taxon>Viridiplantae</taxon>
        <taxon>Streptophyta</taxon>
        <taxon>Embryophyta</taxon>
        <taxon>Tracheophyta</taxon>
        <taxon>Spermatophyta</taxon>
        <taxon>Magnoliopsida</taxon>
        <taxon>Magnoliidae</taxon>
        <taxon>Laurales</taxon>
        <taxon>Lauraceae</taxon>
        <taxon>Persea</taxon>
    </lineage>
</organism>
<evidence type="ECO:0000313" key="2">
    <source>
        <dbReference type="Proteomes" id="UP001234297"/>
    </source>
</evidence>
<comment type="caution">
    <text evidence="1">The sequence shown here is derived from an EMBL/GenBank/DDBJ whole genome shotgun (WGS) entry which is preliminary data.</text>
</comment>
<proteinExistence type="predicted"/>